<dbReference type="InterPro" id="IPR004107">
    <property type="entry name" value="Integrase_SAM-like_N"/>
</dbReference>
<feature type="compositionally biased region" description="Basic residues" evidence="6">
    <location>
        <begin position="1"/>
        <end position="12"/>
    </location>
</feature>
<dbReference type="Pfam" id="PF13356">
    <property type="entry name" value="Arm-DNA-bind_3"/>
    <property type="match status" value="1"/>
</dbReference>
<dbReference type="SUPFAM" id="SSF56349">
    <property type="entry name" value="DNA breaking-rejoining enzymes"/>
    <property type="match status" value="1"/>
</dbReference>
<keyword evidence="4" id="KW-0233">DNA recombination</keyword>
<dbReference type="CDD" id="cd00796">
    <property type="entry name" value="INT_Rci_Hp1_C"/>
    <property type="match status" value="1"/>
</dbReference>
<evidence type="ECO:0000259" key="7">
    <source>
        <dbReference type="PROSITE" id="PS51898"/>
    </source>
</evidence>
<protein>
    <recommendedName>
        <fullName evidence="11">Integrase</fullName>
    </recommendedName>
</protein>
<dbReference type="InterPro" id="IPR050808">
    <property type="entry name" value="Phage_Integrase"/>
</dbReference>
<dbReference type="Proteomes" id="UP000027734">
    <property type="component" value="Unassembled WGS sequence"/>
</dbReference>
<dbReference type="AlphaFoldDB" id="A0A073IE91"/>
<comment type="caution">
    <text evidence="9">The sequence shown here is derived from an EMBL/GenBank/DDBJ whole genome shotgun (WGS) entry which is preliminary data.</text>
</comment>
<dbReference type="InterPro" id="IPR038488">
    <property type="entry name" value="Integrase_DNA-bd_sf"/>
</dbReference>
<reference evidence="9 10" key="1">
    <citation type="submission" date="2014-01" db="EMBL/GenBank/DDBJ databases">
        <title>Sulfitobacter donghicola JCM 14565 Genome Sequencing.</title>
        <authorList>
            <person name="Lai Q."/>
            <person name="Hong Z."/>
        </authorList>
    </citation>
    <scope>NUCLEOTIDE SEQUENCE [LARGE SCALE GENOMIC DNA]</scope>
    <source>
        <strain evidence="9 10">JCM 14565</strain>
    </source>
</reference>
<dbReference type="Pfam" id="PF14659">
    <property type="entry name" value="Phage_int_SAM_3"/>
    <property type="match status" value="1"/>
</dbReference>
<dbReference type="GO" id="GO:0015074">
    <property type="term" value="P:DNA integration"/>
    <property type="evidence" value="ECO:0007669"/>
    <property type="project" value="UniProtKB-KW"/>
</dbReference>
<evidence type="ECO:0000256" key="4">
    <source>
        <dbReference type="ARBA" id="ARBA00023172"/>
    </source>
</evidence>
<dbReference type="OrthoDB" id="7222937at2"/>
<dbReference type="PANTHER" id="PTHR30629:SF2">
    <property type="entry name" value="PROPHAGE INTEGRASE INTS-RELATED"/>
    <property type="match status" value="1"/>
</dbReference>
<dbReference type="PROSITE" id="PS51900">
    <property type="entry name" value="CB"/>
    <property type="match status" value="1"/>
</dbReference>
<dbReference type="InterPro" id="IPR044068">
    <property type="entry name" value="CB"/>
</dbReference>
<evidence type="ECO:0000313" key="10">
    <source>
        <dbReference type="Proteomes" id="UP000027734"/>
    </source>
</evidence>
<evidence type="ECO:0000256" key="3">
    <source>
        <dbReference type="ARBA" id="ARBA00023125"/>
    </source>
</evidence>
<dbReference type="Gene3D" id="1.10.443.10">
    <property type="entry name" value="Intergrase catalytic core"/>
    <property type="match status" value="1"/>
</dbReference>
<organism evidence="9 10">
    <name type="scientific">Sulfitobacter donghicola DSW-25 = KCTC 12864 = JCM 14565</name>
    <dbReference type="NCBI Taxonomy" id="1300350"/>
    <lineage>
        <taxon>Bacteria</taxon>
        <taxon>Pseudomonadati</taxon>
        <taxon>Pseudomonadota</taxon>
        <taxon>Alphaproteobacteria</taxon>
        <taxon>Rhodobacterales</taxon>
        <taxon>Roseobacteraceae</taxon>
        <taxon>Sulfitobacter</taxon>
    </lineage>
</organism>
<keyword evidence="2" id="KW-0229">DNA integration</keyword>
<dbReference type="Pfam" id="PF00589">
    <property type="entry name" value="Phage_integrase"/>
    <property type="match status" value="1"/>
</dbReference>
<dbReference type="GO" id="GO:0003677">
    <property type="term" value="F:DNA binding"/>
    <property type="evidence" value="ECO:0007669"/>
    <property type="project" value="UniProtKB-UniRule"/>
</dbReference>
<keyword evidence="3 5" id="KW-0238">DNA-binding</keyword>
<gene>
    <name evidence="9" type="ORF">DSW25_03845</name>
</gene>
<evidence type="ECO:0000259" key="8">
    <source>
        <dbReference type="PROSITE" id="PS51900"/>
    </source>
</evidence>
<dbReference type="EMBL" id="JAMC01000010">
    <property type="protein sequence ID" value="KEJ88014.1"/>
    <property type="molecule type" value="Genomic_DNA"/>
</dbReference>
<dbReference type="PROSITE" id="PS51898">
    <property type="entry name" value="TYR_RECOMBINASE"/>
    <property type="match status" value="1"/>
</dbReference>
<dbReference type="InterPro" id="IPR010998">
    <property type="entry name" value="Integrase_recombinase_N"/>
</dbReference>
<dbReference type="Gene3D" id="1.10.150.130">
    <property type="match status" value="1"/>
</dbReference>
<dbReference type="RefSeq" id="WP_025060498.1">
    <property type="nucleotide sequence ID" value="NZ_JAMC01000010.1"/>
</dbReference>
<evidence type="ECO:0000256" key="5">
    <source>
        <dbReference type="PROSITE-ProRule" id="PRU01248"/>
    </source>
</evidence>
<dbReference type="eggNOG" id="COG0582">
    <property type="taxonomic scope" value="Bacteria"/>
</dbReference>
<evidence type="ECO:0000256" key="6">
    <source>
        <dbReference type="SAM" id="MobiDB-lite"/>
    </source>
</evidence>
<evidence type="ECO:0008006" key="11">
    <source>
        <dbReference type="Google" id="ProtNLM"/>
    </source>
</evidence>
<sequence length="408" mass="46107">MRPKKLKRKLVKRSSSPLTREPTFTEAGLRIAEPRGSDYTINDPKTAGLSLKVTPTGRKVFVYRYRTEFGRQRKVNIGKFSEFTVAEVRRKALTLAADISSGGDPASDRLGKRHAVTVAEFAEKYLEEQAKPRLAPSTYKEYDRVLRSRVLPRIGRLAMVEVKRSDVEAIHFAMADTPVRANRMLSVLKAMMFKAEDWEIIPRGSNPASRIKMNKERPKQHYFSDDEQSRIFAAIDELRGEMLKSGPAFDAITLLFYTGCRPSEVLNLKWENVDFEGAVARLHNTKTGEARLPLAGTALEFLQSIASEHREGWVFQGAVAGERLKSLVRPWKRVCEVAELPDACLKDIRHTVGTYVAKNGGLYSAQAILRHTSPKTTMRYAHPFEGAIRSDLENAMEQIDKNRKKVVD</sequence>
<name>A0A073IE91_9RHOB</name>
<feature type="domain" description="Core-binding (CB)" evidence="8">
    <location>
        <begin position="116"/>
        <end position="196"/>
    </location>
</feature>
<dbReference type="InterPro" id="IPR011010">
    <property type="entry name" value="DNA_brk_join_enz"/>
</dbReference>
<dbReference type="PANTHER" id="PTHR30629">
    <property type="entry name" value="PROPHAGE INTEGRASE"/>
    <property type="match status" value="1"/>
</dbReference>
<dbReference type="InterPro" id="IPR025166">
    <property type="entry name" value="Integrase_DNA_bind_dom"/>
</dbReference>
<evidence type="ECO:0000313" key="9">
    <source>
        <dbReference type="EMBL" id="KEJ88014.1"/>
    </source>
</evidence>
<dbReference type="InterPro" id="IPR002104">
    <property type="entry name" value="Integrase_catalytic"/>
</dbReference>
<feature type="region of interest" description="Disordered" evidence="6">
    <location>
        <begin position="1"/>
        <end position="21"/>
    </location>
</feature>
<keyword evidence="10" id="KW-1185">Reference proteome</keyword>
<dbReference type="InterPro" id="IPR013762">
    <property type="entry name" value="Integrase-like_cat_sf"/>
</dbReference>
<accession>A0A073IE91</accession>
<evidence type="ECO:0000256" key="1">
    <source>
        <dbReference type="ARBA" id="ARBA00008857"/>
    </source>
</evidence>
<comment type="similarity">
    <text evidence="1">Belongs to the 'phage' integrase family.</text>
</comment>
<feature type="domain" description="Tyr recombinase" evidence="7">
    <location>
        <begin position="218"/>
        <end position="397"/>
    </location>
</feature>
<dbReference type="GO" id="GO:0006310">
    <property type="term" value="P:DNA recombination"/>
    <property type="evidence" value="ECO:0007669"/>
    <property type="project" value="UniProtKB-KW"/>
</dbReference>
<proteinExistence type="inferred from homology"/>
<dbReference type="Gene3D" id="3.30.160.390">
    <property type="entry name" value="Integrase, DNA-binding domain"/>
    <property type="match status" value="1"/>
</dbReference>
<evidence type="ECO:0000256" key="2">
    <source>
        <dbReference type="ARBA" id="ARBA00022908"/>
    </source>
</evidence>
<dbReference type="STRING" id="1300350.Z948_3211"/>